<dbReference type="Pfam" id="PF08246">
    <property type="entry name" value="Inhibitor_I29"/>
    <property type="match status" value="1"/>
</dbReference>
<feature type="chain" id="PRO_5017412931" evidence="1">
    <location>
        <begin position="19"/>
        <end position="159"/>
    </location>
</feature>
<evidence type="ECO:0000256" key="1">
    <source>
        <dbReference type="SAM" id="SignalP"/>
    </source>
</evidence>
<dbReference type="SUPFAM" id="SSF54001">
    <property type="entry name" value="Cysteine proteinases"/>
    <property type="match status" value="1"/>
</dbReference>
<name>A0A3B4GPD5_9CICH</name>
<keyword evidence="1" id="KW-0732">Signal</keyword>
<feature type="signal peptide" evidence="1">
    <location>
        <begin position="1"/>
        <end position="18"/>
    </location>
</feature>
<dbReference type="GeneTree" id="ENSGT00940000163885"/>
<dbReference type="InterPro" id="IPR038765">
    <property type="entry name" value="Papain-like_cys_pep_sf"/>
</dbReference>
<dbReference type="Ensembl" id="ENSPNYT00000024628.1">
    <property type="protein sequence ID" value="ENSPNYP00000024034.1"/>
    <property type="gene ID" value="ENSPNYG00000018105.1"/>
</dbReference>
<dbReference type="Gene3D" id="3.90.70.10">
    <property type="entry name" value="Cysteine proteinases"/>
    <property type="match status" value="1"/>
</dbReference>
<reference evidence="3" key="1">
    <citation type="submission" date="2023-09" db="UniProtKB">
        <authorList>
            <consortium name="Ensembl"/>
        </authorList>
    </citation>
    <scope>IDENTIFICATION</scope>
</reference>
<dbReference type="AlphaFoldDB" id="A0A3B4GPD5"/>
<feature type="domain" description="Cathepsin propeptide inhibitor" evidence="2">
    <location>
        <begin position="28"/>
        <end position="80"/>
    </location>
</feature>
<dbReference type="InterPro" id="IPR013201">
    <property type="entry name" value="Prot_inhib_I29"/>
</dbReference>
<sequence>VKMKLLLVVAAVLAVSSCASISLEDLEFHSYDSELDEAHRKQVWLNNRKFVLMHNILADQGLKSYRLGMTHFADMDHEEYKQLVSQGCLHTFNASLPQRGSTFLGLPEGTDLPDTVDWRDKGYVTEVKDQNQICVICIFAYYLIKNNKPFETTILHLKK</sequence>
<proteinExistence type="predicted"/>
<organism evidence="3">
    <name type="scientific">Pundamilia nyererei</name>
    <dbReference type="NCBI Taxonomy" id="303518"/>
    <lineage>
        <taxon>Eukaryota</taxon>
        <taxon>Metazoa</taxon>
        <taxon>Chordata</taxon>
        <taxon>Craniata</taxon>
        <taxon>Vertebrata</taxon>
        <taxon>Euteleostomi</taxon>
        <taxon>Actinopterygii</taxon>
        <taxon>Neopterygii</taxon>
        <taxon>Teleostei</taxon>
        <taxon>Neoteleostei</taxon>
        <taxon>Acanthomorphata</taxon>
        <taxon>Ovalentaria</taxon>
        <taxon>Cichlomorphae</taxon>
        <taxon>Cichliformes</taxon>
        <taxon>Cichlidae</taxon>
        <taxon>African cichlids</taxon>
        <taxon>Pseudocrenilabrinae</taxon>
        <taxon>Haplochromini</taxon>
        <taxon>Pundamilia</taxon>
    </lineage>
</organism>
<evidence type="ECO:0000259" key="2">
    <source>
        <dbReference type="SMART" id="SM00848"/>
    </source>
</evidence>
<accession>A0A3B4GPD5</accession>
<protein>
    <submittedName>
        <fullName evidence="3">Cathepsin L.1</fullName>
    </submittedName>
</protein>
<dbReference type="SMART" id="SM00848">
    <property type="entry name" value="Inhibitor_I29"/>
    <property type="match status" value="1"/>
</dbReference>
<evidence type="ECO:0000313" key="3">
    <source>
        <dbReference type="Ensembl" id="ENSPNYP00000024034.1"/>
    </source>
</evidence>